<evidence type="ECO:0000313" key="2">
    <source>
        <dbReference type="EMBL" id="MCW4472738.1"/>
    </source>
</evidence>
<gene>
    <name evidence="2" type="ORF">OK345_09490</name>
</gene>
<evidence type="ECO:0000256" key="1">
    <source>
        <dbReference type="SAM" id="SignalP"/>
    </source>
</evidence>
<dbReference type="Proteomes" id="UP001209922">
    <property type="component" value="Unassembled WGS sequence"/>
</dbReference>
<accession>A0ABT3JW86</accession>
<organism evidence="2 3">
    <name type="scientific">Xanthomonas chitinilytica</name>
    <dbReference type="NCBI Taxonomy" id="2989819"/>
    <lineage>
        <taxon>Bacteria</taxon>
        <taxon>Pseudomonadati</taxon>
        <taxon>Pseudomonadota</taxon>
        <taxon>Gammaproteobacteria</taxon>
        <taxon>Lysobacterales</taxon>
        <taxon>Lysobacteraceae</taxon>
        <taxon>Xanthomonas</taxon>
    </lineage>
</organism>
<evidence type="ECO:0000313" key="3">
    <source>
        <dbReference type="Proteomes" id="UP001209922"/>
    </source>
</evidence>
<feature type="chain" id="PRO_5045760331" evidence="1">
    <location>
        <begin position="21"/>
        <end position="257"/>
    </location>
</feature>
<feature type="signal peptide" evidence="1">
    <location>
        <begin position="1"/>
        <end position="20"/>
    </location>
</feature>
<sequence length="257" mass="27361">MPARRWILATLLAVAATCTATEPAPPAIDSEPALRRYLQAHAGQATPLDALPAGARVRFLDTLRFGPRGADVSIGDLHLLTREQGRALLALFGLQRLADGTPIGRVDDLPRPPIPPFVSVICICRSDVSRDGAFPIREAVATHVAPTNKPLESSSCTSSFIRSNAPAALLGQTIATGLVPDDELCVPERMPTVRLLLPAGGDHGWPAAPVLHQRRAGRRTGRHLRRGLQLPPLQAIATSTEVDALAAGPDSRSRVPR</sequence>
<protein>
    <submittedName>
        <fullName evidence="2">Uncharacterized protein</fullName>
    </submittedName>
</protein>
<proteinExistence type="predicted"/>
<dbReference type="EMBL" id="JAPCHY010000007">
    <property type="protein sequence ID" value="MCW4472738.1"/>
    <property type="molecule type" value="Genomic_DNA"/>
</dbReference>
<keyword evidence="1" id="KW-0732">Signal</keyword>
<name>A0ABT3JW86_9XANT</name>
<keyword evidence="3" id="KW-1185">Reference proteome</keyword>
<comment type="caution">
    <text evidence="2">The sequence shown here is derived from an EMBL/GenBank/DDBJ whole genome shotgun (WGS) entry which is preliminary data.</text>
</comment>
<reference evidence="2 3" key="1">
    <citation type="submission" date="2022-10" db="EMBL/GenBank/DDBJ databases">
        <title>Xanthomonas sp. H13-6.</title>
        <authorList>
            <person name="Liu X."/>
            <person name="Deng Z."/>
            <person name="Jiang Y."/>
            <person name="Yu T."/>
            <person name="Ai J."/>
        </authorList>
    </citation>
    <scope>NUCLEOTIDE SEQUENCE [LARGE SCALE GENOMIC DNA]</scope>
    <source>
        <strain evidence="2 3">H13-6</strain>
    </source>
</reference>
<dbReference type="RefSeq" id="WP_265127722.1">
    <property type="nucleotide sequence ID" value="NZ_JAPCHY010000007.1"/>
</dbReference>